<feature type="domain" description="Chorismate-utilising enzyme C-terminal" evidence="6">
    <location>
        <begin position="222"/>
        <end position="474"/>
    </location>
</feature>
<evidence type="ECO:0000256" key="4">
    <source>
        <dbReference type="ARBA" id="ARBA00023235"/>
    </source>
</evidence>
<proteinExistence type="inferred from homology"/>
<evidence type="ECO:0000256" key="2">
    <source>
        <dbReference type="ARBA" id="ARBA00005297"/>
    </source>
</evidence>
<dbReference type="SUPFAM" id="SSF56322">
    <property type="entry name" value="ADC synthase"/>
    <property type="match status" value="1"/>
</dbReference>
<comment type="catalytic activity">
    <reaction evidence="1">
        <text>chorismate = isochorismate</text>
        <dbReference type="Rhea" id="RHEA:18985"/>
        <dbReference type="ChEBI" id="CHEBI:29748"/>
        <dbReference type="ChEBI" id="CHEBI:29780"/>
        <dbReference type="EC" id="5.4.4.2"/>
    </reaction>
</comment>
<dbReference type="NCBIfam" id="TIGR00543">
    <property type="entry name" value="isochor_syn"/>
    <property type="match status" value="1"/>
</dbReference>
<dbReference type="PANTHER" id="PTHR42839:SF2">
    <property type="entry name" value="ISOCHORISMATE SYNTHASE ENTC"/>
    <property type="match status" value="1"/>
</dbReference>
<dbReference type="InterPro" id="IPR015890">
    <property type="entry name" value="Chorismate_C"/>
</dbReference>
<dbReference type="EMBL" id="CAFBLU010000026">
    <property type="protein sequence ID" value="CAB4879777.1"/>
    <property type="molecule type" value="Genomic_DNA"/>
</dbReference>
<protein>
    <recommendedName>
        <fullName evidence="3">isochorismate synthase</fullName>
        <ecNumber evidence="3">5.4.4.2</ecNumber>
    </recommendedName>
    <alternativeName>
        <fullName evidence="5">Isochorismate mutase</fullName>
    </alternativeName>
</protein>
<evidence type="ECO:0000259" key="6">
    <source>
        <dbReference type="Pfam" id="PF00425"/>
    </source>
</evidence>
<dbReference type="AlphaFoldDB" id="A0A6J7E9G7"/>
<evidence type="ECO:0000256" key="1">
    <source>
        <dbReference type="ARBA" id="ARBA00000799"/>
    </source>
</evidence>
<accession>A0A6J7E9G7</accession>
<dbReference type="Pfam" id="PF00425">
    <property type="entry name" value="Chorismate_bind"/>
    <property type="match status" value="1"/>
</dbReference>
<comment type="similarity">
    <text evidence="2">Belongs to the isochorismate synthase family.</text>
</comment>
<sequence length="484" mass="50640">MGDPTDHSRAVAPALLTPATISRLEARAATGVAKARRGGSPVLVAVTELLTRPLDPAAVVMAARAEVDAWGVLDQPDNDRSSVATLGCAHLIEAGGSDRFGTAAAEWRELVSSAEADDPEGDAGVGPIAFGGFAFADEVPAAGPWGMFGAGSMVVPQLAFVRRGEEIHVTVQMLVSGDDLDHEVVGRALALIQRLDLSATLDGRDGPHFSVGTRISSALSPAHYEGAVGTVLDAIAEGTVSKAVLAREVLVEREEDHDPEAVMAVLREVFPSCFLYAVGRGTSAFIGASPELLIRREGLRAATVALAGSAPRSADPAVDDHIAERLLRSVKDRAEQRIVTETITQALDPVSVWVTAPDEPSMAKVANIQHLASPIRAQLRSSVSAVDLVGRLHPTPAVGGEPWTAAKELIARCEGLDRGWYAGPIGWTDASEDGEFCVALRGALLRGREARCYAGVGVVEGSVPEAELAETELKLQAILPIVSA</sequence>
<evidence type="ECO:0000256" key="3">
    <source>
        <dbReference type="ARBA" id="ARBA00012824"/>
    </source>
</evidence>
<gene>
    <name evidence="7" type="ORF">UFOPK3444_01288</name>
</gene>
<dbReference type="GO" id="GO:0008909">
    <property type="term" value="F:isochorismate synthase activity"/>
    <property type="evidence" value="ECO:0007669"/>
    <property type="project" value="UniProtKB-EC"/>
</dbReference>
<dbReference type="Gene3D" id="3.60.120.10">
    <property type="entry name" value="Anthranilate synthase"/>
    <property type="match status" value="1"/>
</dbReference>
<organism evidence="7">
    <name type="scientific">freshwater metagenome</name>
    <dbReference type="NCBI Taxonomy" id="449393"/>
    <lineage>
        <taxon>unclassified sequences</taxon>
        <taxon>metagenomes</taxon>
        <taxon>ecological metagenomes</taxon>
    </lineage>
</organism>
<dbReference type="InterPro" id="IPR004561">
    <property type="entry name" value="IsoChor_synthase"/>
</dbReference>
<evidence type="ECO:0000256" key="5">
    <source>
        <dbReference type="ARBA" id="ARBA00041564"/>
    </source>
</evidence>
<name>A0A6J7E9G7_9ZZZZ</name>
<keyword evidence="4" id="KW-0413">Isomerase</keyword>
<dbReference type="PANTHER" id="PTHR42839">
    <property type="entry name" value="ISOCHORISMATE SYNTHASE ENTC"/>
    <property type="match status" value="1"/>
</dbReference>
<reference evidence="7" key="1">
    <citation type="submission" date="2020-05" db="EMBL/GenBank/DDBJ databases">
        <authorList>
            <person name="Chiriac C."/>
            <person name="Salcher M."/>
            <person name="Ghai R."/>
            <person name="Kavagutti S V."/>
        </authorList>
    </citation>
    <scope>NUCLEOTIDE SEQUENCE</scope>
</reference>
<dbReference type="EC" id="5.4.4.2" evidence="3"/>
<dbReference type="InterPro" id="IPR005801">
    <property type="entry name" value="ADC_synthase"/>
</dbReference>
<evidence type="ECO:0000313" key="7">
    <source>
        <dbReference type="EMBL" id="CAB4879777.1"/>
    </source>
</evidence>